<dbReference type="GO" id="GO:0005524">
    <property type="term" value="F:ATP binding"/>
    <property type="evidence" value="ECO:0007669"/>
    <property type="project" value="UniProtKB-KW"/>
</dbReference>
<comment type="caution">
    <text evidence="8">The sequence shown here is derived from an EMBL/GenBank/DDBJ whole genome shotgun (WGS) entry which is preliminary data.</text>
</comment>
<protein>
    <submittedName>
        <fullName evidence="8">ATP-binding cassette domain-containing protein</fullName>
    </submittedName>
</protein>
<evidence type="ECO:0000256" key="4">
    <source>
        <dbReference type="ARBA" id="ARBA00022840"/>
    </source>
</evidence>
<keyword evidence="9" id="KW-1185">Reference proteome</keyword>
<gene>
    <name evidence="8" type="ORF">FXV83_15745</name>
</gene>
<organism evidence="8 9">
    <name type="scientific">Bradyrhizobium hipponense</name>
    <dbReference type="NCBI Taxonomy" id="2605638"/>
    <lineage>
        <taxon>Bacteria</taxon>
        <taxon>Pseudomonadati</taxon>
        <taxon>Pseudomonadota</taxon>
        <taxon>Alphaproteobacteria</taxon>
        <taxon>Hyphomicrobiales</taxon>
        <taxon>Nitrobacteraceae</taxon>
        <taxon>Bradyrhizobium</taxon>
    </lineage>
</organism>
<sequence length="232" mass="24274">MSVHGLNVARNAKAVLHDVDLTILPGRITALLGANGAGKSSLVLAMAGVLPATSGTIALDGQSIVGLRPEAIRASGVAAVPEGHQVLNDLSVEDNLKVAGSHLSRAQLRSALDVALGTFPELRERLQARSGNLSGGQQQMVALAQAVIARPRYLLADELSFGLAPVVVARLVPVLQNLASQGIGVLLIEQFTHLALKIAHSAYVMERGRICFAGEPQELISNPEILHSAYLA</sequence>
<dbReference type="Proteomes" id="UP000324797">
    <property type="component" value="Unassembled WGS sequence"/>
</dbReference>
<evidence type="ECO:0000256" key="3">
    <source>
        <dbReference type="ARBA" id="ARBA00022741"/>
    </source>
</evidence>
<dbReference type="AlphaFoldDB" id="A0A5S4YMQ1"/>
<dbReference type="InterPro" id="IPR027417">
    <property type="entry name" value="P-loop_NTPase"/>
</dbReference>
<dbReference type="GO" id="GO:0015807">
    <property type="term" value="P:L-amino acid transport"/>
    <property type="evidence" value="ECO:0007669"/>
    <property type="project" value="TreeGrafter"/>
</dbReference>
<dbReference type="PANTHER" id="PTHR43820">
    <property type="entry name" value="HIGH-AFFINITY BRANCHED-CHAIN AMINO ACID TRANSPORT ATP-BINDING PROTEIN LIVF"/>
    <property type="match status" value="1"/>
</dbReference>
<proteinExistence type="inferred from homology"/>
<evidence type="ECO:0000313" key="8">
    <source>
        <dbReference type="EMBL" id="TYO65696.1"/>
    </source>
</evidence>
<dbReference type="InterPro" id="IPR003593">
    <property type="entry name" value="AAA+_ATPase"/>
</dbReference>
<dbReference type="Gene3D" id="3.40.50.300">
    <property type="entry name" value="P-loop containing nucleotide triphosphate hydrolases"/>
    <property type="match status" value="1"/>
</dbReference>
<evidence type="ECO:0000259" key="7">
    <source>
        <dbReference type="PROSITE" id="PS50893"/>
    </source>
</evidence>
<dbReference type="EMBL" id="VSTH01000050">
    <property type="protein sequence ID" value="TYO65696.1"/>
    <property type="molecule type" value="Genomic_DNA"/>
</dbReference>
<evidence type="ECO:0000256" key="5">
    <source>
        <dbReference type="ARBA" id="ARBA00022970"/>
    </source>
</evidence>
<dbReference type="PROSITE" id="PS00211">
    <property type="entry name" value="ABC_TRANSPORTER_1"/>
    <property type="match status" value="1"/>
</dbReference>
<comment type="function">
    <text evidence="6">Involved in beta-(1--&gt;2)glucan export. Transmembrane domains (TMD) form a pore in the inner membrane and the ATP-binding domain (NBD) is responsible for energy generation.</text>
</comment>
<dbReference type="InterPro" id="IPR052156">
    <property type="entry name" value="BCAA_Transport_ATP-bd_LivF"/>
</dbReference>
<evidence type="ECO:0000256" key="6">
    <source>
        <dbReference type="ARBA" id="ARBA00024722"/>
    </source>
</evidence>
<evidence type="ECO:0000256" key="2">
    <source>
        <dbReference type="ARBA" id="ARBA00022448"/>
    </source>
</evidence>
<dbReference type="GO" id="GO:0016887">
    <property type="term" value="F:ATP hydrolysis activity"/>
    <property type="evidence" value="ECO:0007669"/>
    <property type="project" value="InterPro"/>
</dbReference>
<accession>A0A5S4YMQ1</accession>
<dbReference type="Pfam" id="PF00005">
    <property type="entry name" value="ABC_tran"/>
    <property type="match status" value="1"/>
</dbReference>
<dbReference type="SUPFAM" id="SSF52540">
    <property type="entry name" value="P-loop containing nucleoside triphosphate hydrolases"/>
    <property type="match status" value="1"/>
</dbReference>
<dbReference type="PANTHER" id="PTHR43820:SF4">
    <property type="entry name" value="HIGH-AFFINITY BRANCHED-CHAIN AMINO ACID TRANSPORT ATP-BINDING PROTEIN LIVF"/>
    <property type="match status" value="1"/>
</dbReference>
<name>A0A5S4YMQ1_9BRAD</name>
<dbReference type="InterPro" id="IPR003439">
    <property type="entry name" value="ABC_transporter-like_ATP-bd"/>
</dbReference>
<dbReference type="InterPro" id="IPR017871">
    <property type="entry name" value="ABC_transporter-like_CS"/>
</dbReference>
<keyword evidence="3" id="KW-0547">Nucleotide-binding</keyword>
<comment type="similarity">
    <text evidence="1">Belongs to the ABC transporter superfamily.</text>
</comment>
<reference evidence="8 9" key="1">
    <citation type="submission" date="2019-08" db="EMBL/GenBank/DDBJ databases">
        <title>Bradyrhizobium hipponensis sp. nov., a rhizobium isolated from a Lupinus angustifolius root nodule in Tunisia.</title>
        <authorList>
            <person name="Off K."/>
            <person name="Rejili M."/>
            <person name="Mars M."/>
            <person name="Brachmann A."/>
            <person name="Marin M."/>
        </authorList>
    </citation>
    <scope>NUCLEOTIDE SEQUENCE [LARGE SCALE GENOMIC DNA]</scope>
    <source>
        <strain evidence="9">aSej3</strain>
    </source>
</reference>
<feature type="domain" description="ABC transporter" evidence="7">
    <location>
        <begin position="1"/>
        <end position="232"/>
    </location>
</feature>
<dbReference type="SMART" id="SM00382">
    <property type="entry name" value="AAA"/>
    <property type="match status" value="1"/>
</dbReference>
<evidence type="ECO:0000313" key="9">
    <source>
        <dbReference type="Proteomes" id="UP000324797"/>
    </source>
</evidence>
<keyword evidence="4 8" id="KW-0067">ATP-binding</keyword>
<dbReference type="PROSITE" id="PS50893">
    <property type="entry name" value="ABC_TRANSPORTER_2"/>
    <property type="match status" value="1"/>
</dbReference>
<evidence type="ECO:0000256" key="1">
    <source>
        <dbReference type="ARBA" id="ARBA00005417"/>
    </source>
</evidence>
<dbReference type="GO" id="GO:0015658">
    <property type="term" value="F:branched-chain amino acid transmembrane transporter activity"/>
    <property type="evidence" value="ECO:0007669"/>
    <property type="project" value="TreeGrafter"/>
</dbReference>
<keyword evidence="5" id="KW-0029">Amino-acid transport</keyword>
<keyword evidence="2" id="KW-0813">Transport</keyword>